<dbReference type="PROSITE" id="PS00070">
    <property type="entry name" value="ALDEHYDE_DEHYDR_CYS"/>
    <property type="match status" value="1"/>
</dbReference>
<evidence type="ECO:0000313" key="4">
    <source>
        <dbReference type="Proteomes" id="UP001159659"/>
    </source>
</evidence>
<dbReference type="Gene3D" id="3.40.309.10">
    <property type="entry name" value="Aldehyde Dehydrogenase, Chain A, domain 2"/>
    <property type="match status" value="3"/>
</dbReference>
<dbReference type="InterPro" id="IPR016163">
    <property type="entry name" value="Ald_DH_C"/>
</dbReference>
<dbReference type="PANTHER" id="PTHR11699">
    <property type="entry name" value="ALDEHYDE DEHYDROGENASE-RELATED"/>
    <property type="match status" value="1"/>
</dbReference>
<dbReference type="GO" id="GO:0016620">
    <property type="term" value="F:oxidoreductase activity, acting on the aldehyde or oxo group of donors, NAD or NADP as acceptor"/>
    <property type="evidence" value="ECO:0007669"/>
    <property type="project" value="InterPro"/>
</dbReference>
<feature type="domain" description="Aldehyde dehydrogenase" evidence="2">
    <location>
        <begin position="315"/>
        <end position="370"/>
    </location>
</feature>
<dbReference type="EMBL" id="CANTFK010000943">
    <property type="protein sequence ID" value="CAI5733841.1"/>
    <property type="molecule type" value="Genomic_DNA"/>
</dbReference>
<protein>
    <recommendedName>
        <fullName evidence="2">Aldehyde dehydrogenase domain-containing protein</fullName>
    </recommendedName>
</protein>
<feature type="domain" description="Aldehyde dehydrogenase" evidence="2">
    <location>
        <begin position="151"/>
        <end position="276"/>
    </location>
</feature>
<dbReference type="Pfam" id="PF00171">
    <property type="entry name" value="Aldedh"/>
    <property type="match status" value="3"/>
</dbReference>
<dbReference type="InterPro" id="IPR015590">
    <property type="entry name" value="Aldehyde_DH_dom"/>
</dbReference>
<dbReference type="SUPFAM" id="SSF53720">
    <property type="entry name" value="ALDH-like"/>
    <property type="match status" value="1"/>
</dbReference>
<sequence length="377" mass="41484">MSAEPASATSAIFSSVAGLYVLKVLHKIEGTNWPLISRLVYFTETWDEKRRGNTSGEASMAVTVVFVAKALAGKRVDRRSIWCCMKKACRTLPADRGRLFNKLADLIEENIDELAALEALDNGKPCAEAKGADFGLLYSFGRPVCASVNSLWRLKFPKGVVNIVPGAAGPYLAQHPNVDKVAFTSSTEVGYQIMRKSHVNNSKRVTHELGGKSANIILDDVDIDLAIQQSQLGLFLNQGQCCIAGTRVYVQEGIYDEFMRRSVEAARSRIVGDPLASPRSRELRSMRGWFIHPTAFLDVTDDMVISREEIFGPSIDNAIKISNGIRTGTVYVNCYDVFDANTPFGGFKDSGIGRENGELSLCSYLEYKTVIMNARTT</sequence>
<dbReference type="Proteomes" id="UP001159659">
    <property type="component" value="Unassembled WGS sequence"/>
</dbReference>
<feature type="domain" description="Aldehyde dehydrogenase" evidence="2">
    <location>
        <begin position="90"/>
        <end position="135"/>
    </location>
</feature>
<proteinExistence type="predicted"/>
<gene>
    <name evidence="3" type="ORF">PFR002_LOCUS7308</name>
</gene>
<organism evidence="3 4">
    <name type="scientific">Peronospora farinosa</name>
    <dbReference type="NCBI Taxonomy" id="134698"/>
    <lineage>
        <taxon>Eukaryota</taxon>
        <taxon>Sar</taxon>
        <taxon>Stramenopiles</taxon>
        <taxon>Oomycota</taxon>
        <taxon>Peronosporomycetes</taxon>
        <taxon>Peronosporales</taxon>
        <taxon>Peronosporaceae</taxon>
        <taxon>Peronospora</taxon>
    </lineage>
</organism>
<dbReference type="AlphaFoldDB" id="A0AAV0UAM1"/>
<name>A0AAV0UAM1_9STRA</name>
<accession>A0AAV0UAM1</accession>
<evidence type="ECO:0000313" key="3">
    <source>
        <dbReference type="EMBL" id="CAI5733841.1"/>
    </source>
</evidence>
<dbReference type="Gene3D" id="3.40.605.10">
    <property type="entry name" value="Aldehyde Dehydrogenase, Chain A, domain 1"/>
    <property type="match status" value="3"/>
</dbReference>
<dbReference type="InterPro" id="IPR016162">
    <property type="entry name" value="Ald_DH_N"/>
</dbReference>
<evidence type="ECO:0000256" key="1">
    <source>
        <dbReference type="ARBA" id="ARBA00023002"/>
    </source>
</evidence>
<keyword evidence="1" id="KW-0560">Oxidoreductase</keyword>
<evidence type="ECO:0000259" key="2">
    <source>
        <dbReference type="Pfam" id="PF00171"/>
    </source>
</evidence>
<comment type="caution">
    <text evidence="3">The sequence shown here is derived from an EMBL/GenBank/DDBJ whole genome shotgun (WGS) entry which is preliminary data.</text>
</comment>
<dbReference type="InterPro" id="IPR016160">
    <property type="entry name" value="Ald_DH_CS_CYS"/>
</dbReference>
<reference evidence="3" key="1">
    <citation type="submission" date="2022-12" db="EMBL/GenBank/DDBJ databases">
        <authorList>
            <person name="Webb A."/>
        </authorList>
    </citation>
    <scope>NUCLEOTIDE SEQUENCE</scope>
    <source>
        <strain evidence="3">Pf2</strain>
    </source>
</reference>
<dbReference type="InterPro" id="IPR016161">
    <property type="entry name" value="Ald_DH/histidinol_DH"/>
</dbReference>